<dbReference type="PRINTS" id="PR00502">
    <property type="entry name" value="NUDIXFAMILY"/>
</dbReference>
<dbReference type="Gene3D" id="3.90.79.10">
    <property type="entry name" value="Nucleoside Triphosphate Pyrophosphohydrolase"/>
    <property type="match status" value="1"/>
</dbReference>
<comment type="similarity">
    <text evidence="3">Belongs to the Nudix hydrolase family.</text>
</comment>
<dbReference type="RefSeq" id="WP_381442616.1">
    <property type="nucleotide sequence ID" value="NZ_JBHSNP010000009.1"/>
</dbReference>
<dbReference type="EMBL" id="JBHSNP010000009">
    <property type="protein sequence ID" value="MFC5602511.1"/>
    <property type="molecule type" value="Genomic_DNA"/>
</dbReference>
<evidence type="ECO:0000259" key="4">
    <source>
        <dbReference type="PROSITE" id="PS51462"/>
    </source>
</evidence>
<organism evidence="5 6">
    <name type="scientific">Sporosarcina koreensis</name>
    <dbReference type="NCBI Taxonomy" id="334735"/>
    <lineage>
        <taxon>Bacteria</taxon>
        <taxon>Bacillati</taxon>
        <taxon>Bacillota</taxon>
        <taxon>Bacilli</taxon>
        <taxon>Bacillales</taxon>
        <taxon>Caryophanaceae</taxon>
        <taxon>Sporosarcina</taxon>
    </lineage>
</organism>
<evidence type="ECO:0000313" key="5">
    <source>
        <dbReference type="EMBL" id="MFC5602511.1"/>
    </source>
</evidence>
<evidence type="ECO:0000256" key="2">
    <source>
        <dbReference type="ARBA" id="ARBA00022801"/>
    </source>
</evidence>
<keyword evidence="2 3" id="KW-0378">Hydrolase</keyword>
<evidence type="ECO:0000256" key="3">
    <source>
        <dbReference type="RuleBase" id="RU003476"/>
    </source>
</evidence>
<dbReference type="InterPro" id="IPR015797">
    <property type="entry name" value="NUDIX_hydrolase-like_dom_sf"/>
</dbReference>
<name>A0ABW0TU18_9BACL</name>
<dbReference type="InterPro" id="IPR020476">
    <property type="entry name" value="Nudix_hydrolase"/>
</dbReference>
<dbReference type="PANTHER" id="PTHR43046:SF2">
    <property type="entry name" value="8-OXO-DGTP DIPHOSPHATASE-RELATED"/>
    <property type="match status" value="1"/>
</dbReference>
<reference evidence="6" key="1">
    <citation type="journal article" date="2019" name="Int. J. Syst. Evol. Microbiol.">
        <title>The Global Catalogue of Microorganisms (GCM) 10K type strain sequencing project: providing services to taxonomists for standard genome sequencing and annotation.</title>
        <authorList>
            <consortium name="The Broad Institute Genomics Platform"/>
            <consortium name="The Broad Institute Genome Sequencing Center for Infectious Disease"/>
            <person name="Wu L."/>
            <person name="Ma J."/>
        </authorList>
    </citation>
    <scope>NUCLEOTIDE SEQUENCE [LARGE SCALE GENOMIC DNA]</scope>
    <source>
        <strain evidence="6">KACC 11299</strain>
    </source>
</reference>
<dbReference type="Proteomes" id="UP001596071">
    <property type="component" value="Unassembled WGS sequence"/>
</dbReference>
<evidence type="ECO:0000313" key="6">
    <source>
        <dbReference type="Proteomes" id="UP001596071"/>
    </source>
</evidence>
<evidence type="ECO:0000256" key="1">
    <source>
        <dbReference type="ARBA" id="ARBA00001946"/>
    </source>
</evidence>
<dbReference type="GO" id="GO:0016787">
    <property type="term" value="F:hydrolase activity"/>
    <property type="evidence" value="ECO:0007669"/>
    <property type="project" value="UniProtKB-KW"/>
</dbReference>
<feature type="domain" description="Nudix hydrolase" evidence="4">
    <location>
        <begin position="3"/>
        <end position="129"/>
    </location>
</feature>
<dbReference type="PROSITE" id="PS00893">
    <property type="entry name" value="NUDIX_BOX"/>
    <property type="match status" value="1"/>
</dbReference>
<dbReference type="CDD" id="cd02883">
    <property type="entry name" value="NUDIX_Hydrolase"/>
    <property type="match status" value="1"/>
</dbReference>
<sequence length="139" mass="15627">MKSWSGSAGICINERQEILMVKSFGSEGWAVPSGGIEEGESPEECCVREVKEETGYDVKVIEQLRVKEITIKGIQVKTYYFRVEKIGDSSGINDPDEIIAEADWKSLSEIKTISHVYPEDLDFLLEQLEQASCNLVHKL</sequence>
<dbReference type="Pfam" id="PF00293">
    <property type="entry name" value="NUDIX"/>
    <property type="match status" value="1"/>
</dbReference>
<keyword evidence="6" id="KW-1185">Reference proteome</keyword>
<dbReference type="PANTHER" id="PTHR43046">
    <property type="entry name" value="GDP-MANNOSE MANNOSYL HYDROLASE"/>
    <property type="match status" value="1"/>
</dbReference>
<dbReference type="InterPro" id="IPR020084">
    <property type="entry name" value="NUDIX_hydrolase_CS"/>
</dbReference>
<protein>
    <submittedName>
        <fullName evidence="5">NUDIX hydrolase</fullName>
        <ecNumber evidence="5">3.6.-.-</ecNumber>
    </submittedName>
</protein>
<proteinExistence type="inferred from homology"/>
<accession>A0ABW0TU18</accession>
<dbReference type="InterPro" id="IPR000086">
    <property type="entry name" value="NUDIX_hydrolase_dom"/>
</dbReference>
<dbReference type="SUPFAM" id="SSF55811">
    <property type="entry name" value="Nudix"/>
    <property type="match status" value="1"/>
</dbReference>
<comment type="caution">
    <text evidence="5">The sequence shown here is derived from an EMBL/GenBank/DDBJ whole genome shotgun (WGS) entry which is preliminary data.</text>
</comment>
<dbReference type="PROSITE" id="PS51462">
    <property type="entry name" value="NUDIX"/>
    <property type="match status" value="1"/>
</dbReference>
<dbReference type="EC" id="3.6.-.-" evidence="5"/>
<gene>
    <name evidence="5" type="ORF">ACFPTP_04700</name>
</gene>
<comment type="cofactor">
    <cofactor evidence="1">
        <name>Mg(2+)</name>
        <dbReference type="ChEBI" id="CHEBI:18420"/>
    </cofactor>
</comment>